<comment type="caution">
    <text evidence="1">The sequence shown here is derived from an EMBL/GenBank/DDBJ whole genome shotgun (WGS) entry which is preliminary data.</text>
</comment>
<accession>A0A8X6P2J9</accession>
<organism evidence="1 2">
    <name type="scientific">Nephila pilipes</name>
    <name type="common">Giant wood spider</name>
    <name type="synonym">Nephila maculata</name>
    <dbReference type="NCBI Taxonomy" id="299642"/>
    <lineage>
        <taxon>Eukaryota</taxon>
        <taxon>Metazoa</taxon>
        <taxon>Ecdysozoa</taxon>
        <taxon>Arthropoda</taxon>
        <taxon>Chelicerata</taxon>
        <taxon>Arachnida</taxon>
        <taxon>Araneae</taxon>
        <taxon>Araneomorphae</taxon>
        <taxon>Entelegynae</taxon>
        <taxon>Araneoidea</taxon>
        <taxon>Nephilidae</taxon>
        <taxon>Nephila</taxon>
    </lineage>
</organism>
<reference evidence="1" key="1">
    <citation type="submission" date="2020-08" db="EMBL/GenBank/DDBJ databases">
        <title>Multicomponent nature underlies the extraordinary mechanical properties of spider dragline silk.</title>
        <authorList>
            <person name="Kono N."/>
            <person name="Nakamura H."/>
            <person name="Mori M."/>
            <person name="Yoshida Y."/>
            <person name="Ohtoshi R."/>
            <person name="Malay A.D."/>
            <person name="Moran D.A.P."/>
            <person name="Tomita M."/>
            <person name="Numata K."/>
            <person name="Arakawa K."/>
        </authorList>
    </citation>
    <scope>NUCLEOTIDE SEQUENCE</scope>
</reference>
<evidence type="ECO:0000313" key="2">
    <source>
        <dbReference type="Proteomes" id="UP000887013"/>
    </source>
</evidence>
<evidence type="ECO:0000313" key="1">
    <source>
        <dbReference type="EMBL" id="GFT46974.1"/>
    </source>
</evidence>
<dbReference type="Proteomes" id="UP000887013">
    <property type="component" value="Unassembled WGS sequence"/>
</dbReference>
<proteinExistence type="predicted"/>
<keyword evidence="2" id="KW-1185">Reference proteome</keyword>
<gene>
    <name evidence="1" type="ORF">NPIL_568741</name>
</gene>
<protein>
    <submittedName>
        <fullName evidence="1">Uncharacterized protein</fullName>
    </submittedName>
</protein>
<dbReference type="AlphaFoldDB" id="A0A8X6P2J9"/>
<dbReference type="EMBL" id="BMAW01111243">
    <property type="protein sequence ID" value="GFT46974.1"/>
    <property type="molecule type" value="Genomic_DNA"/>
</dbReference>
<name>A0A8X6P2J9_NEPPI</name>
<sequence>MEDGASLSCHLQQRLILEDCEESMDGLTPNWIRQPNKCEVTKVATSSPWPHLTLSGLKIAIEQTLLAQMPAISQYENLCMYIQSLYLRQI</sequence>